<keyword evidence="3 5" id="KW-1133">Transmembrane helix</keyword>
<dbReference type="GO" id="GO:0012505">
    <property type="term" value="C:endomembrane system"/>
    <property type="evidence" value="ECO:0007669"/>
    <property type="project" value="UniProtKB-SubCell"/>
</dbReference>
<feature type="transmembrane region" description="Helical" evidence="5">
    <location>
        <begin position="25"/>
        <end position="46"/>
    </location>
</feature>
<dbReference type="InterPro" id="IPR008075">
    <property type="entry name" value="LIMR"/>
</dbReference>
<dbReference type="PANTHER" id="PTHR12625:SF2">
    <property type="entry name" value="PROTEIN LMBR1L"/>
    <property type="match status" value="1"/>
</dbReference>
<dbReference type="Ensembl" id="ENSSSCT00030072517.1">
    <property type="protein sequence ID" value="ENSSSCP00030033090.1"/>
    <property type="gene ID" value="ENSSSCG00030052050.1"/>
</dbReference>
<evidence type="ECO:0000256" key="2">
    <source>
        <dbReference type="ARBA" id="ARBA00022692"/>
    </source>
</evidence>
<reference evidence="6" key="1">
    <citation type="submission" date="2025-08" db="UniProtKB">
        <authorList>
            <consortium name="Ensembl"/>
        </authorList>
    </citation>
    <scope>IDENTIFICATION</scope>
</reference>
<evidence type="ECO:0000256" key="4">
    <source>
        <dbReference type="ARBA" id="ARBA00023136"/>
    </source>
</evidence>
<dbReference type="Proteomes" id="UP000694570">
    <property type="component" value="Unplaced"/>
</dbReference>
<dbReference type="PANTHER" id="PTHR12625">
    <property type="entry name" value="LIPOCALIN-1 INTERACTING MEMBRANE RECEPTOR LIMR"/>
    <property type="match status" value="1"/>
</dbReference>
<comment type="subcellular location">
    <subcellularLocation>
        <location evidence="1">Endomembrane system</location>
        <topology evidence="1">Multi-pass membrane protein</topology>
    </subcellularLocation>
</comment>
<evidence type="ECO:0000256" key="1">
    <source>
        <dbReference type="ARBA" id="ARBA00004127"/>
    </source>
</evidence>
<evidence type="ECO:0000313" key="7">
    <source>
        <dbReference type="Proteomes" id="UP000694570"/>
    </source>
</evidence>
<protein>
    <submittedName>
        <fullName evidence="6">Uncharacterized protein</fullName>
    </submittedName>
</protein>
<evidence type="ECO:0000313" key="6">
    <source>
        <dbReference type="Ensembl" id="ENSSSCP00030033090.1"/>
    </source>
</evidence>
<keyword evidence="2 5" id="KW-0812">Transmembrane</keyword>
<evidence type="ECO:0000256" key="5">
    <source>
        <dbReference type="SAM" id="Phobius"/>
    </source>
</evidence>
<keyword evidence="4 5" id="KW-0472">Membrane</keyword>
<organism evidence="6 7">
    <name type="scientific">Sus scrofa</name>
    <name type="common">Pig</name>
    <dbReference type="NCBI Taxonomy" id="9823"/>
    <lineage>
        <taxon>Eukaryota</taxon>
        <taxon>Metazoa</taxon>
        <taxon>Chordata</taxon>
        <taxon>Craniata</taxon>
        <taxon>Vertebrata</taxon>
        <taxon>Euteleostomi</taxon>
        <taxon>Mammalia</taxon>
        <taxon>Eutheria</taxon>
        <taxon>Laurasiatheria</taxon>
        <taxon>Artiodactyla</taxon>
        <taxon>Suina</taxon>
        <taxon>Suidae</taxon>
        <taxon>Sus</taxon>
    </lineage>
</organism>
<dbReference type="AlphaFoldDB" id="A0A8D0X6B8"/>
<evidence type="ECO:0000256" key="3">
    <source>
        <dbReference type="ARBA" id="ARBA00022989"/>
    </source>
</evidence>
<name>A0A8D0X6B8_PIG</name>
<proteinExistence type="predicted"/>
<sequence length="110" mass="12567">MVSSVVGFYSSPLFRGLRPRWHDTAMTQIIGNCVCLLVLSSALPVFSRTLGKYYLHSSTFTSFSQWRSTTLPQIFLWGGSSNKHSNFIFLFFLSFCHFLGRSRGIWKFPG</sequence>
<accession>A0A8D0X6B8</accession>